<evidence type="ECO:0000313" key="2">
    <source>
        <dbReference type="Proteomes" id="UP001174909"/>
    </source>
</evidence>
<keyword evidence="2" id="KW-1185">Reference proteome</keyword>
<protein>
    <submittedName>
        <fullName evidence="1">Uncharacterized protein</fullName>
    </submittedName>
</protein>
<comment type="caution">
    <text evidence="1">The sequence shown here is derived from an EMBL/GenBank/DDBJ whole genome shotgun (WGS) entry which is preliminary data.</text>
</comment>
<dbReference type="EMBL" id="CASHTH010001725">
    <property type="protein sequence ID" value="CAI8019099.1"/>
    <property type="molecule type" value="Genomic_DNA"/>
</dbReference>
<name>A0AA35RXJ3_GEOBA</name>
<proteinExistence type="predicted"/>
<organism evidence="1 2">
    <name type="scientific">Geodia barretti</name>
    <name type="common">Barrett's horny sponge</name>
    <dbReference type="NCBI Taxonomy" id="519541"/>
    <lineage>
        <taxon>Eukaryota</taxon>
        <taxon>Metazoa</taxon>
        <taxon>Porifera</taxon>
        <taxon>Demospongiae</taxon>
        <taxon>Heteroscleromorpha</taxon>
        <taxon>Tetractinellida</taxon>
        <taxon>Astrophorina</taxon>
        <taxon>Geodiidae</taxon>
        <taxon>Geodia</taxon>
    </lineage>
</organism>
<dbReference type="Proteomes" id="UP001174909">
    <property type="component" value="Unassembled WGS sequence"/>
</dbReference>
<feature type="non-terminal residue" evidence="1">
    <location>
        <position position="1"/>
    </location>
</feature>
<dbReference type="AlphaFoldDB" id="A0AA35RXJ3"/>
<evidence type="ECO:0000313" key="1">
    <source>
        <dbReference type="EMBL" id="CAI8019099.1"/>
    </source>
</evidence>
<sequence length="39" mass="4388">MENLGTRLILSSHLDYAISGRGECIAPVRETLSYTFPYI</sequence>
<accession>A0AA35RXJ3</accession>
<reference evidence="1" key="1">
    <citation type="submission" date="2023-03" db="EMBL/GenBank/DDBJ databases">
        <authorList>
            <person name="Steffen K."/>
            <person name="Cardenas P."/>
        </authorList>
    </citation>
    <scope>NUCLEOTIDE SEQUENCE</scope>
</reference>
<gene>
    <name evidence="1" type="ORF">GBAR_LOCUS11507</name>
</gene>